<comment type="function">
    <text evidence="17">Core subunit of the mitochondrial membrane respiratory chain NADH dehydrogenase (Complex I) which catalyzes electron transfer from NADH through the respiratory chain, using ubiquinone as an electron acceptor. Essential for the catalytic activity and assembly of complex I.</text>
</comment>
<evidence type="ECO:0000256" key="5">
    <source>
        <dbReference type="ARBA" id="ARBA00021006"/>
    </source>
</evidence>
<dbReference type="AlphaFoldDB" id="A0A8T9ZY98"/>
<feature type="transmembrane region" description="Helical" evidence="17">
    <location>
        <begin position="210"/>
        <end position="233"/>
    </location>
</feature>
<evidence type="ECO:0000256" key="14">
    <source>
        <dbReference type="ARBA" id="ARBA00023128"/>
    </source>
</evidence>
<proteinExistence type="inferred from homology"/>
<dbReference type="InterPro" id="IPR000260">
    <property type="entry name" value="NADH4_N"/>
</dbReference>
<dbReference type="GO" id="GO:0008137">
    <property type="term" value="F:NADH dehydrogenase (ubiquinone) activity"/>
    <property type="evidence" value="ECO:0007669"/>
    <property type="project" value="UniProtKB-UniRule"/>
</dbReference>
<evidence type="ECO:0000256" key="16">
    <source>
        <dbReference type="ARBA" id="ARBA00049551"/>
    </source>
</evidence>
<feature type="transmembrane region" description="Helical" evidence="17">
    <location>
        <begin position="326"/>
        <end position="349"/>
    </location>
</feature>
<feature type="transmembrane region" description="Helical" evidence="17">
    <location>
        <begin position="55"/>
        <end position="73"/>
    </location>
</feature>
<evidence type="ECO:0000256" key="3">
    <source>
        <dbReference type="ARBA" id="ARBA00009025"/>
    </source>
</evidence>
<keyword evidence="11 17" id="KW-1133">Transmembrane helix</keyword>
<evidence type="ECO:0000256" key="4">
    <source>
        <dbReference type="ARBA" id="ARBA00012944"/>
    </source>
</evidence>
<evidence type="ECO:0000256" key="7">
    <source>
        <dbReference type="ARBA" id="ARBA00022660"/>
    </source>
</evidence>
<feature type="transmembrane region" description="Helical" evidence="17">
    <location>
        <begin position="85"/>
        <end position="103"/>
    </location>
</feature>
<feature type="transmembrane region" description="Helical" evidence="17">
    <location>
        <begin position="369"/>
        <end position="394"/>
    </location>
</feature>
<keyword evidence="7 17" id="KW-0679">Respiratory chain</keyword>
<keyword evidence="13 17" id="KW-0830">Ubiquinone</keyword>
<evidence type="ECO:0000313" key="20">
    <source>
        <dbReference type="EMBL" id="UPL65941.1"/>
    </source>
</evidence>
<feature type="transmembrane region" description="Helical" evidence="17">
    <location>
        <begin position="109"/>
        <end position="131"/>
    </location>
</feature>
<keyword evidence="14 17" id="KW-0496">Mitochondrion</keyword>
<evidence type="ECO:0000256" key="1">
    <source>
        <dbReference type="ARBA" id="ARBA00003257"/>
    </source>
</evidence>
<evidence type="ECO:0000256" key="12">
    <source>
        <dbReference type="ARBA" id="ARBA00023027"/>
    </source>
</evidence>
<dbReference type="PANTHER" id="PTHR43507:SF20">
    <property type="entry name" value="NADH-UBIQUINONE OXIDOREDUCTASE CHAIN 4"/>
    <property type="match status" value="1"/>
</dbReference>
<organism evidence="20">
    <name type="scientific">Dicyphus sp</name>
    <dbReference type="NCBI Taxonomy" id="2931289"/>
    <lineage>
        <taxon>Eukaryota</taxon>
        <taxon>Metazoa</taxon>
        <taxon>Ecdysozoa</taxon>
        <taxon>Arthropoda</taxon>
        <taxon>Hexapoda</taxon>
        <taxon>Insecta</taxon>
        <taxon>Pterygota</taxon>
        <taxon>Neoptera</taxon>
        <taxon>Paraneoptera</taxon>
        <taxon>Hemiptera</taxon>
        <taxon>Heteroptera</taxon>
        <taxon>Panheteroptera</taxon>
        <taxon>Cimicomorpha</taxon>
        <taxon>Miridae</taxon>
        <taxon>Dicyphina</taxon>
        <taxon>Dicyphus</taxon>
    </lineage>
</organism>
<reference evidence="20" key="1">
    <citation type="journal article" date="2022" name="Cladistics">
        <title>Diversification of the phytophagous lineages of true bugs (Insecta: Hemiptera: Heteroptera) shortly after that of the flowering plants.</title>
        <authorList>
            <person name="Ye F."/>
            <person name="Kment P."/>
            <person name="Redei D."/>
            <person name="Luo J.Y."/>
            <person name="Wang Y.H."/>
            <person name="Kuechler S.M."/>
            <person name="Zhang W.W."/>
            <person name="Chen P.P."/>
            <person name="Wu H.Y."/>
            <person name="Wu Y.Z."/>
            <person name="Sun X.Y."/>
            <person name="Ding L."/>
            <person name="Wang Y.R."/>
            <person name="Xie Q."/>
        </authorList>
    </citation>
    <scope>NUCLEOTIDE SEQUENCE</scope>
</reference>
<comment type="subcellular location">
    <subcellularLocation>
        <location evidence="2 17">Mitochondrion membrane</location>
        <topology evidence="2 17">Multi-pass membrane protein</topology>
    </subcellularLocation>
</comment>
<accession>A0A8T9ZY98</accession>
<comment type="catalytic activity">
    <reaction evidence="16 17">
        <text>a ubiquinone + NADH + 5 H(+)(in) = a ubiquinol + NAD(+) + 4 H(+)(out)</text>
        <dbReference type="Rhea" id="RHEA:29091"/>
        <dbReference type="Rhea" id="RHEA-COMP:9565"/>
        <dbReference type="Rhea" id="RHEA-COMP:9566"/>
        <dbReference type="ChEBI" id="CHEBI:15378"/>
        <dbReference type="ChEBI" id="CHEBI:16389"/>
        <dbReference type="ChEBI" id="CHEBI:17976"/>
        <dbReference type="ChEBI" id="CHEBI:57540"/>
        <dbReference type="ChEBI" id="CHEBI:57945"/>
        <dbReference type="EC" id="7.1.1.2"/>
    </reaction>
</comment>
<evidence type="ECO:0000256" key="9">
    <source>
        <dbReference type="ARBA" id="ARBA00022967"/>
    </source>
</evidence>
<dbReference type="PANTHER" id="PTHR43507">
    <property type="entry name" value="NADH-UBIQUINONE OXIDOREDUCTASE CHAIN 4"/>
    <property type="match status" value="1"/>
</dbReference>
<feature type="transmembrane region" description="Helical" evidence="17">
    <location>
        <begin position="293"/>
        <end position="314"/>
    </location>
</feature>
<evidence type="ECO:0000259" key="18">
    <source>
        <dbReference type="Pfam" id="PF00361"/>
    </source>
</evidence>
<feature type="transmembrane region" description="Helical" evidence="17">
    <location>
        <begin position="239"/>
        <end position="262"/>
    </location>
</feature>
<feature type="transmembrane region" description="Helical" evidence="17">
    <location>
        <begin position="7"/>
        <end position="35"/>
    </location>
</feature>
<evidence type="ECO:0000256" key="10">
    <source>
        <dbReference type="ARBA" id="ARBA00022982"/>
    </source>
</evidence>
<dbReference type="GO" id="GO:0042773">
    <property type="term" value="P:ATP synthesis coupled electron transport"/>
    <property type="evidence" value="ECO:0007669"/>
    <property type="project" value="InterPro"/>
</dbReference>
<feature type="transmembrane region" description="Helical" evidence="17">
    <location>
        <begin position="138"/>
        <end position="161"/>
    </location>
</feature>
<evidence type="ECO:0000256" key="13">
    <source>
        <dbReference type="ARBA" id="ARBA00023075"/>
    </source>
</evidence>
<keyword evidence="15 17" id="KW-0472">Membrane</keyword>
<geneLocation type="mitochondrion" evidence="20"/>
<feature type="domain" description="NADH:ubiquinone oxidoreductase chain 4 N-terminal" evidence="19">
    <location>
        <begin position="1"/>
        <end position="101"/>
    </location>
</feature>
<keyword evidence="8 17" id="KW-0812">Transmembrane</keyword>
<evidence type="ECO:0000256" key="6">
    <source>
        <dbReference type="ARBA" id="ARBA00022448"/>
    </source>
</evidence>
<evidence type="ECO:0000256" key="11">
    <source>
        <dbReference type="ARBA" id="ARBA00022989"/>
    </source>
</evidence>
<evidence type="ECO:0000256" key="15">
    <source>
        <dbReference type="ARBA" id="ARBA00023136"/>
    </source>
</evidence>
<feature type="transmembrane region" description="Helical" evidence="17">
    <location>
        <begin position="414"/>
        <end position="432"/>
    </location>
</feature>
<dbReference type="GO" id="GO:0048039">
    <property type="term" value="F:ubiquinone binding"/>
    <property type="evidence" value="ECO:0007669"/>
    <property type="project" value="TreeGrafter"/>
</dbReference>
<dbReference type="Pfam" id="PF01059">
    <property type="entry name" value="Oxidored_q5_N"/>
    <property type="match status" value="1"/>
</dbReference>
<dbReference type="GO" id="GO:0031966">
    <property type="term" value="C:mitochondrial membrane"/>
    <property type="evidence" value="ECO:0007669"/>
    <property type="project" value="UniProtKB-SubCell"/>
</dbReference>
<name>A0A8T9ZY98_9HEMI</name>
<dbReference type="PRINTS" id="PR01437">
    <property type="entry name" value="NUOXDRDTASE4"/>
</dbReference>
<dbReference type="EMBL" id="MW619696">
    <property type="protein sequence ID" value="UPL65941.1"/>
    <property type="molecule type" value="Genomic_DNA"/>
</dbReference>
<sequence length="442" mass="51480">MMKLFFSLFLLMLFINLFSWYMLSIIMILYTFYILNFISMNCFYTMLSYSMGGDLLSLTMIALTLWIFLMMFMSSLSVYKLSYYLNEYFLVFLFLLFFLIISFCVTNLFLYYLFFECSLIPTLILIFGWGYQPERLGAGYYMIFYTLFFSLPMLLSIFYIWNCCDTLFFFMINLNCGFYVYFSMIMSFMVKIPMFMVHFWLPKAHVEAPVSGSMVLAAILLKLGGYGIIRVFLFLNNSFYLNYLFISLSLLGMVLVGFVCIFQLDMKCLIAYSSISHMSLVICGLMSLNMWGIMGSVLLMVGHGLCSSSMFALANMSYERSGSRSLLVNSGMITFMPSMSMFWFMLLITNMASPPSLNLLGEIFLLNSIIIWNYYSIFFLMMVSFISCVFTIYLYSSINHGYFYSGNTSSGGGYLLEFLLLFMHWFPLNFLFMKVDNISFLM</sequence>
<keyword evidence="12 17" id="KW-0520">NAD</keyword>
<feature type="domain" description="NADH:quinone oxidoreductase/Mrp antiporter transmembrane" evidence="18">
    <location>
        <begin position="106"/>
        <end position="386"/>
    </location>
</feature>
<feature type="transmembrane region" description="Helical" evidence="17">
    <location>
        <begin position="167"/>
        <end position="190"/>
    </location>
</feature>
<evidence type="ECO:0000256" key="17">
    <source>
        <dbReference type="RuleBase" id="RU003297"/>
    </source>
</evidence>
<comment type="function">
    <text evidence="1">Core subunit of the mitochondrial membrane respiratory chain NADH dehydrogenase (Complex I) that is believed to belong to the minimal assembly required for catalysis. Complex I functions in the transfer of electrons from NADH to the respiratory chain. The immediate electron acceptor for the enzyme is believed to be ubiquinone.</text>
</comment>
<dbReference type="EC" id="7.1.1.2" evidence="4 17"/>
<evidence type="ECO:0000259" key="19">
    <source>
        <dbReference type="Pfam" id="PF01059"/>
    </source>
</evidence>
<evidence type="ECO:0000256" key="2">
    <source>
        <dbReference type="ARBA" id="ARBA00004225"/>
    </source>
</evidence>
<protein>
    <recommendedName>
        <fullName evidence="5 17">NADH-ubiquinone oxidoreductase chain 4</fullName>
        <ecNumber evidence="4 17">7.1.1.2</ecNumber>
    </recommendedName>
</protein>
<dbReference type="Pfam" id="PF00361">
    <property type="entry name" value="Proton_antipo_M"/>
    <property type="match status" value="1"/>
</dbReference>
<dbReference type="GO" id="GO:0015990">
    <property type="term" value="P:electron transport coupled proton transport"/>
    <property type="evidence" value="ECO:0007669"/>
    <property type="project" value="TreeGrafter"/>
</dbReference>
<comment type="similarity">
    <text evidence="3 17">Belongs to the complex I subunit 4 family.</text>
</comment>
<keyword evidence="6 17" id="KW-0813">Transport</keyword>
<evidence type="ECO:0000256" key="8">
    <source>
        <dbReference type="ARBA" id="ARBA00022692"/>
    </source>
</evidence>
<dbReference type="InterPro" id="IPR001750">
    <property type="entry name" value="ND/Mrp_TM"/>
</dbReference>
<dbReference type="GO" id="GO:0003954">
    <property type="term" value="F:NADH dehydrogenase activity"/>
    <property type="evidence" value="ECO:0007669"/>
    <property type="project" value="TreeGrafter"/>
</dbReference>
<dbReference type="InterPro" id="IPR003918">
    <property type="entry name" value="NADH_UbQ_OxRdtase"/>
</dbReference>
<keyword evidence="9" id="KW-1278">Translocase</keyword>
<keyword evidence="10 17" id="KW-0249">Electron transport</keyword>